<name>A0A1M7AND2_HALPU</name>
<evidence type="ECO:0000259" key="1">
    <source>
        <dbReference type="Pfam" id="PF26226"/>
    </source>
</evidence>
<dbReference type="EMBL" id="FRAN01000007">
    <property type="protein sequence ID" value="SHL44312.1"/>
    <property type="molecule type" value="Genomic_DNA"/>
</dbReference>
<sequence>MITRLGTDSRANNGYLSLAHNRISMDSGIESHDSERQSNPVPDWDDEYVDRVSDRLFVNYDLEKEYATRGESFTLYGRLLIETQKQFLHRSINYANHSAEEHLFVRRANSVRVSDLEALVDLGHELADDWIEADEEHFGTTFTFVVIAPDVPTEVDEFVSDFSDRTLLKYGLHGQYEVNLAVVAPENETLAASENADVGKAFALWQPLVSEKSGLLHRVVRRLKP</sequence>
<organism evidence="2 3">
    <name type="scientific">Haladaptatus paucihalophilus DX253</name>
    <dbReference type="NCBI Taxonomy" id="797209"/>
    <lineage>
        <taxon>Archaea</taxon>
        <taxon>Methanobacteriati</taxon>
        <taxon>Methanobacteriota</taxon>
        <taxon>Stenosarchaea group</taxon>
        <taxon>Halobacteria</taxon>
        <taxon>Halobacteriales</taxon>
        <taxon>Haladaptataceae</taxon>
        <taxon>Haladaptatus</taxon>
    </lineage>
</organism>
<dbReference type="InterPro" id="IPR058365">
    <property type="entry name" value="DUF8052"/>
</dbReference>
<dbReference type="Proteomes" id="UP000184203">
    <property type="component" value="Unassembled WGS sequence"/>
</dbReference>
<gene>
    <name evidence="2" type="ORF">SAMN05444342_3806</name>
</gene>
<evidence type="ECO:0000313" key="3">
    <source>
        <dbReference type="Proteomes" id="UP000184203"/>
    </source>
</evidence>
<proteinExistence type="predicted"/>
<feature type="domain" description="DUF8052" evidence="1">
    <location>
        <begin position="46"/>
        <end position="203"/>
    </location>
</feature>
<evidence type="ECO:0000313" key="2">
    <source>
        <dbReference type="EMBL" id="SHL44312.1"/>
    </source>
</evidence>
<dbReference type="AlphaFoldDB" id="A0A1M7AND2"/>
<dbReference type="Pfam" id="PF26226">
    <property type="entry name" value="DUF8052"/>
    <property type="match status" value="1"/>
</dbReference>
<protein>
    <recommendedName>
        <fullName evidence="1">DUF8052 domain-containing protein</fullName>
    </recommendedName>
</protein>
<accession>A0A1M7AND2</accession>
<reference evidence="3" key="1">
    <citation type="submission" date="2016-11" db="EMBL/GenBank/DDBJ databases">
        <authorList>
            <person name="Varghese N."/>
            <person name="Submissions S."/>
        </authorList>
    </citation>
    <scope>NUCLEOTIDE SEQUENCE [LARGE SCALE GENOMIC DNA]</scope>
    <source>
        <strain evidence="3">DX253</strain>
    </source>
</reference>
<keyword evidence="3" id="KW-1185">Reference proteome</keyword>